<reference evidence="1" key="2">
    <citation type="submission" date="2020-06" db="EMBL/GenBank/DDBJ databases">
        <authorList>
            <person name="Sheffer M."/>
        </authorList>
    </citation>
    <scope>NUCLEOTIDE SEQUENCE</scope>
</reference>
<gene>
    <name evidence="1" type="ORF">HNY73_017203</name>
</gene>
<sequence>MWKLVKEPTYPEWVKYTGGRVGVIMGVGGRWDFSGTVWSVMRLRGDLHVFACVVSTNSLLEKHKMAKLDKQTGNLYPNPNEVLSLEPCTSVSKNLSENREKAPKDMRQKLVQSIPAQTAIEVESCSRRIRSVRNEVLPNDSLS</sequence>
<keyword evidence="2" id="KW-1185">Reference proteome</keyword>
<reference evidence="1" key="1">
    <citation type="journal article" date="2020" name="bioRxiv">
        <title>Chromosome-level reference genome of the European wasp spider Argiope bruennichi: a resource for studies on range expansion and evolutionary adaptation.</title>
        <authorList>
            <person name="Sheffer M.M."/>
            <person name="Hoppe A."/>
            <person name="Krehenwinkel H."/>
            <person name="Uhl G."/>
            <person name="Kuss A.W."/>
            <person name="Jensen L."/>
            <person name="Jensen C."/>
            <person name="Gillespie R.G."/>
            <person name="Hoff K.J."/>
            <person name="Prost S."/>
        </authorList>
    </citation>
    <scope>NUCLEOTIDE SEQUENCE</scope>
</reference>
<dbReference type="EMBL" id="JABXBU010002227">
    <property type="protein sequence ID" value="KAF8774675.1"/>
    <property type="molecule type" value="Genomic_DNA"/>
</dbReference>
<organism evidence="1 2">
    <name type="scientific">Argiope bruennichi</name>
    <name type="common">Wasp spider</name>
    <name type="synonym">Aranea bruennichi</name>
    <dbReference type="NCBI Taxonomy" id="94029"/>
    <lineage>
        <taxon>Eukaryota</taxon>
        <taxon>Metazoa</taxon>
        <taxon>Ecdysozoa</taxon>
        <taxon>Arthropoda</taxon>
        <taxon>Chelicerata</taxon>
        <taxon>Arachnida</taxon>
        <taxon>Araneae</taxon>
        <taxon>Araneomorphae</taxon>
        <taxon>Entelegynae</taxon>
        <taxon>Araneoidea</taxon>
        <taxon>Araneidae</taxon>
        <taxon>Argiope</taxon>
    </lineage>
</organism>
<evidence type="ECO:0000313" key="1">
    <source>
        <dbReference type="EMBL" id="KAF8774675.1"/>
    </source>
</evidence>
<dbReference type="Proteomes" id="UP000807504">
    <property type="component" value="Unassembled WGS sequence"/>
</dbReference>
<protein>
    <submittedName>
        <fullName evidence="1">Uncharacterized protein</fullName>
    </submittedName>
</protein>
<evidence type="ECO:0000313" key="2">
    <source>
        <dbReference type="Proteomes" id="UP000807504"/>
    </source>
</evidence>
<proteinExistence type="predicted"/>
<comment type="caution">
    <text evidence="1">The sequence shown here is derived from an EMBL/GenBank/DDBJ whole genome shotgun (WGS) entry which is preliminary data.</text>
</comment>
<accession>A0A8T0EQ62</accession>
<dbReference type="AlphaFoldDB" id="A0A8T0EQ62"/>
<name>A0A8T0EQ62_ARGBR</name>